<organism evidence="7 8">
    <name type="scientific">SAR86 cluster bacterium</name>
    <dbReference type="NCBI Taxonomy" id="2030880"/>
    <lineage>
        <taxon>Bacteria</taxon>
        <taxon>Pseudomonadati</taxon>
        <taxon>Pseudomonadota</taxon>
        <taxon>Gammaproteobacteria</taxon>
        <taxon>SAR86 cluster</taxon>
    </lineage>
</organism>
<feature type="transmembrane region" description="Helical" evidence="6">
    <location>
        <begin position="348"/>
        <end position="368"/>
    </location>
</feature>
<evidence type="ECO:0000313" key="7">
    <source>
        <dbReference type="EMBL" id="PCI76878.1"/>
    </source>
</evidence>
<feature type="transmembrane region" description="Helical" evidence="6">
    <location>
        <begin position="458"/>
        <end position="478"/>
    </location>
</feature>
<dbReference type="GO" id="GO:0005886">
    <property type="term" value="C:plasma membrane"/>
    <property type="evidence" value="ECO:0007669"/>
    <property type="project" value="UniProtKB-SubCell"/>
</dbReference>
<evidence type="ECO:0000256" key="6">
    <source>
        <dbReference type="SAM" id="Phobius"/>
    </source>
</evidence>
<feature type="transmembrane region" description="Helical" evidence="6">
    <location>
        <begin position="199"/>
        <end position="217"/>
    </location>
</feature>
<feature type="transmembrane region" description="Helical" evidence="6">
    <location>
        <begin position="432"/>
        <end position="452"/>
    </location>
</feature>
<feature type="transmembrane region" description="Helical" evidence="6">
    <location>
        <begin position="406"/>
        <end position="425"/>
    </location>
</feature>
<dbReference type="PANTHER" id="PTHR30250">
    <property type="entry name" value="PST FAMILY PREDICTED COLANIC ACID TRANSPORTER"/>
    <property type="match status" value="1"/>
</dbReference>
<keyword evidence="3 6" id="KW-0812">Transmembrane</keyword>
<comment type="caution">
    <text evidence="7">The sequence shown here is derived from an EMBL/GenBank/DDBJ whole genome shotgun (WGS) entry which is preliminary data.</text>
</comment>
<dbReference type="Proteomes" id="UP000218767">
    <property type="component" value="Unassembled WGS sequence"/>
</dbReference>
<reference evidence="8" key="1">
    <citation type="submission" date="2017-08" db="EMBL/GenBank/DDBJ databases">
        <title>A dynamic microbial community with high functional redundancy inhabits the cold, oxic subseafloor aquifer.</title>
        <authorList>
            <person name="Tully B.J."/>
            <person name="Wheat C.G."/>
            <person name="Glazer B.T."/>
            <person name="Huber J.A."/>
        </authorList>
    </citation>
    <scope>NUCLEOTIDE SEQUENCE [LARGE SCALE GENOMIC DNA]</scope>
</reference>
<feature type="transmembrane region" description="Helical" evidence="6">
    <location>
        <begin position="272"/>
        <end position="291"/>
    </location>
</feature>
<evidence type="ECO:0000313" key="8">
    <source>
        <dbReference type="Proteomes" id="UP000218767"/>
    </source>
</evidence>
<dbReference type="Pfam" id="PF13440">
    <property type="entry name" value="Polysacc_synt_3"/>
    <property type="match status" value="1"/>
</dbReference>
<feature type="transmembrane region" description="Helical" evidence="6">
    <location>
        <begin position="102"/>
        <end position="124"/>
    </location>
</feature>
<dbReference type="EMBL" id="NVUL01000051">
    <property type="protein sequence ID" value="PCI76878.1"/>
    <property type="molecule type" value="Genomic_DNA"/>
</dbReference>
<feature type="transmembrane region" description="Helical" evidence="6">
    <location>
        <begin position="375"/>
        <end position="394"/>
    </location>
</feature>
<proteinExistence type="predicted"/>
<comment type="subcellular location">
    <subcellularLocation>
        <location evidence="1">Cell membrane</location>
        <topology evidence="1">Multi-pass membrane protein</topology>
    </subcellularLocation>
</comment>
<accession>A0A2A4X2L0</accession>
<protein>
    <submittedName>
        <fullName evidence="7">Uncharacterized protein</fullName>
    </submittedName>
</protein>
<keyword evidence="5 6" id="KW-0472">Membrane</keyword>
<evidence type="ECO:0000256" key="3">
    <source>
        <dbReference type="ARBA" id="ARBA00022692"/>
    </source>
</evidence>
<feature type="transmembrane region" description="Helical" evidence="6">
    <location>
        <begin position="171"/>
        <end position="193"/>
    </location>
</feature>
<evidence type="ECO:0000256" key="5">
    <source>
        <dbReference type="ARBA" id="ARBA00023136"/>
    </source>
</evidence>
<keyword evidence="4 6" id="KW-1133">Transmembrane helix</keyword>
<evidence type="ECO:0000256" key="1">
    <source>
        <dbReference type="ARBA" id="ARBA00004651"/>
    </source>
</evidence>
<feature type="transmembrane region" description="Helical" evidence="6">
    <location>
        <begin position="30"/>
        <end position="54"/>
    </location>
</feature>
<feature type="transmembrane region" description="Helical" evidence="6">
    <location>
        <begin position="130"/>
        <end position="150"/>
    </location>
</feature>
<evidence type="ECO:0000256" key="4">
    <source>
        <dbReference type="ARBA" id="ARBA00022989"/>
    </source>
</evidence>
<name>A0A2A4X2L0_9GAMM</name>
<sequence length="503" mass="55139">MSNQLPTLLDLRARPMPASAHSHRSVFKNIFSLVSGRLFVSLSRLLIYLIIIRLTNAEIFGQYVVVMSIIYIGEWLMDFGFTDIAVRNISQDTNTRSRVLHAFSSIKIVQTLVAYCSAVGAIYLLGFTHLLPAIFIGGVALAFFGAAQVYRVNFRLDMTMYKDMISESSGVLISIILTLIFALNGASVMALVACHTASRIIYFLGNLYFGHGAHKFAFSFKDTTNITTLVYHSAPLGIAGIMVACYDSIIPLVLSKMLSMEAVAAYSVAIRLVYPIVLVTQAINNVFYTLLSNSWASDKNRFVATQQNMVEIICVVACGFFCLVYSGSDFIISIFGESMAESAAILRALSWGILARSMTIAMSSPIIICGGQKKTMWLTLIVVVFSTLLVIYMIPRYGIFGAVGSYLFVEIVITTIPVIFVSLYMADYRLQWLPIIKIYASVGIAVALVSLLTTNGTLLSALLSGLIYIALIYLTGAVSKEKIASIISIIRNRSVTATPQPIE</sequence>
<dbReference type="PANTHER" id="PTHR30250:SF11">
    <property type="entry name" value="O-ANTIGEN TRANSPORTER-RELATED"/>
    <property type="match status" value="1"/>
</dbReference>
<dbReference type="InterPro" id="IPR050833">
    <property type="entry name" value="Poly_Biosynth_Transport"/>
</dbReference>
<feature type="transmembrane region" description="Helical" evidence="6">
    <location>
        <begin position="312"/>
        <end position="336"/>
    </location>
</feature>
<evidence type="ECO:0000256" key="2">
    <source>
        <dbReference type="ARBA" id="ARBA00022475"/>
    </source>
</evidence>
<feature type="transmembrane region" description="Helical" evidence="6">
    <location>
        <begin position="60"/>
        <end position="81"/>
    </location>
</feature>
<gene>
    <name evidence="7" type="ORF">COB20_09345</name>
</gene>
<dbReference type="AlphaFoldDB" id="A0A2A4X2L0"/>
<keyword evidence="2" id="KW-1003">Cell membrane</keyword>
<feature type="transmembrane region" description="Helical" evidence="6">
    <location>
        <begin position="229"/>
        <end position="252"/>
    </location>
</feature>